<evidence type="ECO:0000313" key="2">
    <source>
        <dbReference type="EMBL" id="BDZ53665.1"/>
    </source>
</evidence>
<keyword evidence="1" id="KW-0812">Transmembrane</keyword>
<name>A0ABM8GYX6_9MICO</name>
<protein>
    <recommendedName>
        <fullName evidence="4">DUF3995 domain-containing protein</fullName>
    </recommendedName>
</protein>
<sequence>MGIAMAACVLVLAHLAHAIGLIGVYPPGAGPAWAWIALAVVAAGTLVATRG</sequence>
<gene>
    <name evidence="2" type="ORF">GCM10025870_07380</name>
</gene>
<keyword evidence="3" id="KW-1185">Reference proteome</keyword>
<organism evidence="2 3">
    <name type="scientific">Agromyces marinus</name>
    <dbReference type="NCBI Taxonomy" id="1389020"/>
    <lineage>
        <taxon>Bacteria</taxon>
        <taxon>Bacillati</taxon>
        <taxon>Actinomycetota</taxon>
        <taxon>Actinomycetes</taxon>
        <taxon>Micrococcales</taxon>
        <taxon>Microbacteriaceae</taxon>
        <taxon>Agromyces</taxon>
    </lineage>
</organism>
<keyword evidence="1" id="KW-0472">Membrane</keyword>
<evidence type="ECO:0008006" key="4">
    <source>
        <dbReference type="Google" id="ProtNLM"/>
    </source>
</evidence>
<feature type="transmembrane region" description="Helical" evidence="1">
    <location>
        <begin position="28"/>
        <end position="48"/>
    </location>
</feature>
<evidence type="ECO:0000313" key="3">
    <source>
        <dbReference type="Proteomes" id="UP001321477"/>
    </source>
</evidence>
<proteinExistence type="predicted"/>
<accession>A0ABM8GYX6</accession>
<dbReference type="EMBL" id="AP027734">
    <property type="protein sequence ID" value="BDZ53665.1"/>
    <property type="molecule type" value="Genomic_DNA"/>
</dbReference>
<evidence type="ECO:0000256" key="1">
    <source>
        <dbReference type="SAM" id="Phobius"/>
    </source>
</evidence>
<dbReference type="Proteomes" id="UP001321477">
    <property type="component" value="Chromosome"/>
</dbReference>
<keyword evidence="1" id="KW-1133">Transmembrane helix</keyword>
<reference evidence="3" key="1">
    <citation type="journal article" date="2019" name="Int. J. Syst. Evol. Microbiol.">
        <title>The Global Catalogue of Microorganisms (GCM) 10K type strain sequencing project: providing services to taxonomists for standard genome sequencing and annotation.</title>
        <authorList>
            <consortium name="The Broad Institute Genomics Platform"/>
            <consortium name="The Broad Institute Genome Sequencing Center for Infectious Disease"/>
            <person name="Wu L."/>
            <person name="Ma J."/>
        </authorList>
    </citation>
    <scope>NUCLEOTIDE SEQUENCE [LARGE SCALE GENOMIC DNA]</scope>
    <source>
        <strain evidence="3">NBRC 109019</strain>
    </source>
</reference>